<dbReference type="Proteomes" id="UP000008316">
    <property type="component" value="Chromosome 1"/>
</dbReference>
<dbReference type="InterPro" id="IPR035906">
    <property type="entry name" value="MetI-like_sf"/>
</dbReference>
<protein>
    <submittedName>
        <fullName evidence="9">Binding-protein-dependent transport systems inner membrane component</fullName>
    </submittedName>
</protein>
<organism evidence="9 10">
    <name type="scientific">Burkholderia gladioli (strain BSR3)</name>
    <dbReference type="NCBI Taxonomy" id="999541"/>
    <lineage>
        <taxon>Bacteria</taxon>
        <taxon>Pseudomonadati</taxon>
        <taxon>Pseudomonadota</taxon>
        <taxon>Betaproteobacteria</taxon>
        <taxon>Burkholderiales</taxon>
        <taxon>Burkholderiaceae</taxon>
        <taxon>Burkholderia</taxon>
    </lineage>
</organism>
<dbReference type="InterPro" id="IPR000515">
    <property type="entry name" value="MetI-like"/>
</dbReference>
<sequence length="277" mass="29922">MATPALQTQARSRSLGRGVARRGWRAIAPWLVPIGLIVAWELAARTGALSTRVLPEPLAVVRAAWSLIESGDMWANVKVSTWRALVGFAIGGGVGLVLGLATGLSKAAEVALDSTIQMIRNIPALAMIPLVILWFGIDEKAKLFLVSLGVFFPIYINTYHGIRSVDANLIEMAKSYGVKGFALYRDVILPGALPSILVGVRFALGLMWVMLIVAETISAQSGIGYMTMNAREFLQTDVVVVGILLYAILGKLADVLAKWLERATLRWHPAYQPGAKS</sequence>
<evidence type="ECO:0000256" key="5">
    <source>
        <dbReference type="ARBA" id="ARBA00022989"/>
    </source>
</evidence>
<feature type="transmembrane region" description="Helical" evidence="7">
    <location>
        <begin position="233"/>
        <end position="253"/>
    </location>
</feature>
<name>F2LCH2_BURGS</name>
<evidence type="ECO:0000259" key="8">
    <source>
        <dbReference type="PROSITE" id="PS50928"/>
    </source>
</evidence>
<dbReference type="GO" id="GO:0005886">
    <property type="term" value="C:plasma membrane"/>
    <property type="evidence" value="ECO:0007669"/>
    <property type="project" value="UniProtKB-SubCell"/>
</dbReference>
<gene>
    <name evidence="9" type="ordered locus">bgla_1g18620</name>
</gene>
<evidence type="ECO:0000256" key="7">
    <source>
        <dbReference type="RuleBase" id="RU363032"/>
    </source>
</evidence>
<dbReference type="PROSITE" id="PS50928">
    <property type="entry name" value="ABC_TM1"/>
    <property type="match status" value="1"/>
</dbReference>
<dbReference type="STRING" id="999541.bgla_1g18620"/>
<dbReference type="eggNOG" id="COG0600">
    <property type="taxonomic scope" value="Bacteria"/>
</dbReference>
<comment type="similarity">
    <text evidence="7">Belongs to the binding-protein-dependent transport system permease family.</text>
</comment>
<keyword evidence="10" id="KW-1185">Reference proteome</keyword>
<dbReference type="Gene3D" id="1.10.3720.10">
    <property type="entry name" value="MetI-like"/>
    <property type="match status" value="1"/>
</dbReference>
<reference evidence="9 10" key="1">
    <citation type="journal article" date="2011" name="J. Bacteriol.">
        <title>Complete genome sequence of Burkholderia gladioli BSR3.</title>
        <authorList>
            <person name="Seo Y.S."/>
            <person name="Lim J."/>
            <person name="Choi B.S."/>
            <person name="Kim H."/>
            <person name="Goo E."/>
            <person name="Lee B."/>
            <person name="Lim J.S."/>
            <person name="Choi I.Y."/>
            <person name="Moon J.S."/>
            <person name="Kim J."/>
            <person name="Hwang I."/>
        </authorList>
    </citation>
    <scope>NUCLEOTIDE SEQUENCE [LARGE SCALE GENOMIC DNA]</scope>
    <source>
        <strain evidence="9 10">BSR3</strain>
    </source>
</reference>
<dbReference type="GO" id="GO:0042918">
    <property type="term" value="P:alkanesulfonate transmembrane transport"/>
    <property type="evidence" value="ECO:0007669"/>
    <property type="project" value="UniProtKB-ARBA"/>
</dbReference>
<dbReference type="SUPFAM" id="SSF161098">
    <property type="entry name" value="MetI-like"/>
    <property type="match status" value="1"/>
</dbReference>
<dbReference type="AlphaFoldDB" id="F2LCH2"/>
<dbReference type="PANTHER" id="PTHR30151:SF38">
    <property type="entry name" value="ALIPHATIC SULFONATES TRANSPORT PERMEASE PROTEIN SSUC-RELATED"/>
    <property type="match status" value="1"/>
</dbReference>
<keyword evidence="3" id="KW-1003">Cell membrane</keyword>
<evidence type="ECO:0000256" key="3">
    <source>
        <dbReference type="ARBA" id="ARBA00022475"/>
    </source>
</evidence>
<comment type="subcellular location">
    <subcellularLocation>
        <location evidence="1 7">Cell membrane</location>
        <topology evidence="1 7">Multi-pass membrane protein</topology>
    </subcellularLocation>
</comment>
<feature type="transmembrane region" description="Helical" evidence="7">
    <location>
        <begin position="118"/>
        <end position="137"/>
    </location>
</feature>
<dbReference type="HOGENOM" id="CLU_046113_1_2_4"/>
<evidence type="ECO:0000313" key="10">
    <source>
        <dbReference type="Proteomes" id="UP000008316"/>
    </source>
</evidence>
<evidence type="ECO:0000256" key="2">
    <source>
        <dbReference type="ARBA" id="ARBA00022448"/>
    </source>
</evidence>
<feature type="domain" description="ABC transmembrane type-1" evidence="8">
    <location>
        <begin position="77"/>
        <end position="257"/>
    </location>
</feature>
<keyword evidence="5 7" id="KW-1133">Transmembrane helix</keyword>
<keyword evidence="4 7" id="KW-0812">Transmembrane</keyword>
<evidence type="ECO:0000256" key="6">
    <source>
        <dbReference type="ARBA" id="ARBA00023136"/>
    </source>
</evidence>
<feature type="transmembrane region" description="Helical" evidence="7">
    <location>
        <begin position="183"/>
        <end position="213"/>
    </location>
</feature>
<accession>F2LCH2</accession>
<dbReference type="FunFam" id="1.10.3720.10:FF:000003">
    <property type="entry name" value="Aliphatic sulfonate ABC transporter permease"/>
    <property type="match status" value="1"/>
</dbReference>
<feature type="transmembrane region" description="Helical" evidence="7">
    <location>
        <begin position="82"/>
        <end position="106"/>
    </location>
</feature>
<feature type="transmembrane region" description="Helical" evidence="7">
    <location>
        <begin position="143"/>
        <end position="162"/>
    </location>
</feature>
<dbReference type="RefSeq" id="WP_013697839.1">
    <property type="nucleotide sequence ID" value="NC_015381.1"/>
</dbReference>
<dbReference type="PANTHER" id="PTHR30151">
    <property type="entry name" value="ALKANE SULFONATE ABC TRANSPORTER-RELATED, MEMBRANE SUBUNIT"/>
    <property type="match status" value="1"/>
</dbReference>
<dbReference type="KEGG" id="bgd:bgla_1g18620"/>
<keyword evidence="2 7" id="KW-0813">Transport</keyword>
<evidence type="ECO:0000256" key="4">
    <source>
        <dbReference type="ARBA" id="ARBA00022692"/>
    </source>
</evidence>
<evidence type="ECO:0000256" key="1">
    <source>
        <dbReference type="ARBA" id="ARBA00004651"/>
    </source>
</evidence>
<dbReference type="Pfam" id="PF00528">
    <property type="entry name" value="BPD_transp_1"/>
    <property type="match status" value="1"/>
</dbReference>
<dbReference type="NCBIfam" id="NF008470">
    <property type="entry name" value="PRK11365.1"/>
    <property type="match status" value="1"/>
</dbReference>
<proteinExistence type="inferred from homology"/>
<keyword evidence="6 7" id="KW-0472">Membrane</keyword>
<dbReference type="EMBL" id="CP002599">
    <property type="protein sequence ID" value="AEA60505.1"/>
    <property type="molecule type" value="Genomic_DNA"/>
</dbReference>
<dbReference type="CDD" id="cd06261">
    <property type="entry name" value="TM_PBP2"/>
    <property type="match status" value="1"/>
</dbReference>
<evidence type="ECO:0000313" key="9">
    <source>
        <dbReference type="EMBL" id="AEA60505.1"/>
    </source>
</evidence>